<sequence>GRFQIRPKQLIEALFLKTFSDVVTRDTATASRQTLIDFSSLPSVTVICAIHDTLHLLSFSSVATGMITSADKNISRCDTYAEEIELMQCSILQNCTRTVKFELRTDRRSA</sequence>
<dbReference type="Proteomes" id="UP000284706">
    <property type="component" value="Unassembled WGS sequence"/>
</dbReference>
<reference evidence="1 2" key="1">
    <citation type="journal article" date="2018" name="Evol. Lett.">
        <title>Horizontal gene cluster transfer increased hallucinogenic mushroom diversity.</title>
        <authorList>
            <person name="Reynolds H.T."/>
            <person name="Vijayakumar V."/>
            <person name="Gluck-Thaler E."/>
            <person name="Korotkin H.B."/>
            <person name="Matheny P.B."/>
            <person name="Slot J.C."/>
        </authorList>
    </citation>
    <scope>NUCLEOTIDE SEQUENCE [LARGE SCALE GENOMIC DNA]</scope>
    <source>
        <strain evidence="1 2">SRW20</strain>
    </source>
</reference>
<protein>
    <submittedName>
        <fullName evidence="1">Uncharacterized protein</fullName>
    </submittedName>
</protein>
<dbReference type="InParanoid" id="A0A409X6B9"/>
<proteinExistence type="predicted"/>
<dbReference type="EMBL" id="NHYE01004113">
    <property type="protein sequence ID" value="PPQ86254.1"/>
    <property type="molecule type" value="Genomic_DNA"/>
</dbReference>
<gene>
    <name evidence="1" type="ORF">CVT26_007749</name>
</gene>
<evidence type="ECO:0000313" key="2">
    <source>
        <dbReference type="Proteomes" id="UP000284706"/>
    </source>
</evidence>
<accession>A0A409X6B9</accession>
<organism evidence="1 2">
    <name type="scientific">Gymnopilus dilepis</name>
    <dbReference type="NCBI Taxonomy" id="231916"/>
    <lineage>
        <taxon>Eukaryota</taxon>
        <taxon>Fungi</taxon>
        <taxon>Dikarya</taxon>
        <taxon>Basidiomycota</taxon>
        <taxon>Agaricomycotina</taxon>
        <taxon>Agaricomycetes</taxon>
        <taxon>Agaricomycetidae</taxon>
        <taxon>Agaricales</taxon>
        <taxon>Agaricineae</taxon>
        <taxon>Hymenogastraceae</taxon>
        <taxon>Gymnopilus</taxon>
    </lineage>
</organism>
<feature type="non-terminal residue" evidence="1">
    <location>
        <position position="1"/>
    </location>
</feature>
<evidence type="ECO:0000313" key="1">
    <source>
        <dbReference type="EMBL" id="PPQ86254.1"/>
    </source>
</evidence>
<dbReference type="AlphaFoldDB" id="A0A409X6B9"/>
<comment type="caution">
    <text evidence="1">The sequence shown here is derived from an EMBL/GenBank/DDBJ whole genome shotgun (WGS) entry which is preliminary data.</text>
</comment>
<keyword evidence="2" id="KW-1185">Reference proteome</keyword>
<name>A0A409X6B9_9AGAR</name>